<keyword evidence="1" id="KW-0472">Membrane</keyword>
<feature type="transmembrane region" description="Helical" evidence="1">
    <location>
        <begin position="6"/>
        <end position="22"/>
    </location>
</feature>
<feature type="non-terminal residue" evidence="2">
    <location>
        <position position="219"/>
    </location>
</feature>
<protein>
    <submittedName>
        <fullName evidence="2">Uncharacterized protein</fullName>
    </submittedName>
</protein>
<organism evidence="2">
    <name type="scientific">marine metagenome</name>
    <dbReference type="NCBI Taxonomy" id="408172"/>
    <lineage>
        <taxon>unclassified sequences</taxon>
        <taxon>metagenomes</taxon>
        <taxon>ecological metagenomes</taxon>
    </lineage>
</organism>
<keyword evidence="1" id="KW-0812">Transmembrane</keyword>
<feature type="non-terminal residue" evidence="2">
    <location>
        <position position="1"/>
    </location>
</feature>
<gene>
    <name evidence="2" type="ORF">METZ01_LOCUS254412</name>
</gene>
<sequence length="219" mass="25441">VAKYLFYGSIAILLGFLFYPRHKINLRKNQYFIKPIRKMEDVSLQSTDLIRSDPPFATYDLGYVYLVDKAKVRFEDPNESGPKQFDVWVGKNRSKSRFTRAFSYVGNSREYNFALQPFQFPIEARWIQVVVNDWFNNKPNLKVDDFQVGLRYKSHTPIQSMTSNFNQVGLPMLKDLIPFGDSKWVAAQRMETEVGNEEKVAEIEYTPPVTPIYVTADIG</sequence>
<name>A0A382IPS8_9ZZZZ</name>
<dbReference type="Gene3D" id="2.60.120.260">
    <property type="entry name" value="Galactose-binding domain-like"/>
    <property type="match status" value="1"/>
</dbReference>
<evidence type="ECO:0000256" key="1">
    <source>
        <dbReference type="SAM" id="Phobius"/>
    </source>
</evidence>
<dbReference type="SUPFAM" id="SSF49785">
    <property type="entry name" value="Galactose-binding domain-like"/>
    <property type="match status" value="1"/>
</dbReference>
<dbReference type="AlphaFoldDB" id="A0A382IPS8"/>
<reference evidence="2" key="1">
    <citation type="submission" date="2018-05" db="EMBL/GenBank/DDBJ databases">
        <authorList>
            <person name="Lanie J.A."/>
            <person name="Ng W.-L."/>
            <person name="Kazmierczak K.M."/>
            <person name="Andrzejewski T.M."/>
            <person name="Davidsen T.M."/>
            <person name="Wayne K.J."/>
            <person name="Tettelin H."/>
            <person name="Glass J.I."/>
            <person name="Rusch D."/>
            <person name="Podicherti R."/>
            <person name="Tsui H.-C.T."/>
            <person name="Winkler M.E."/>
        </authorList>
    </citation>
    <scope>NUCLEOTIDE SEQUENCE</scope>
</reference>
<dbReference type="InterPro" id="IPR008979">
    <property type="entry name" value="Galactose-bd-like_sf"/>
</dbReference>
<evidence type="ECO:0000313" key="2">
    <source>
        <dbReference type="EMBL" id="SVC01558.1"/>
    </source>
</evidence>
<keyword evidence="1" id="KW-1133">Transmembrane helix</keyword>
<proteinExistence type="predicted"/>
<accession>A0A382IPS8</accession>
<dbReference type="EMBL" id="UINC01068724">
    <property type="protein sequence ID" value="SVC01558.1"/>
    <property type="molecule type" value="Genomic_DNA"/>
</dbReference>